<reference evidence="3" key="1">
    <citation type="submission" date="2023-06" db="EMBL/GenBank/DDBJ databases">
        <title>Genome-scale phylogeny and comparative genomics of the fungal order Sordariales.</title>
        <authorList>
            <consortium name="Lawrence Berkeley National Laboratory"/>
            <person name="Hensen N."/>
            <person name="Bonometti L."/>
            <person name="Westerberg I."/>
            <person name="Brannstrom I.O."/>
            <person name="Guillou S."/>
            <person name="Cros-Aarteil S."/>
            <person name="Calhoun S."/>
            <person name="Haridas S."/>
            <person name="Kuo A."/>
            <person name="Mondo S."/>
            <person name="Pangilinan J."/>
            <person name="Riley R."/>
            <person name="Labutti K."/>
            <person name="Andreopoulos B."/>
            <person name="Lipzen A."/>
            <person name="Chen C."/>
            <person name="Yanf M."/>
            <person name="Daum C."/>
            <person name="Ng V."/>
            <person name="Clum A."/>
            <person name="Steindorff A."/>
            <person name="Ohm R."/>
            <person name="Martin F."/>
            <person name="Silar P."/>
            <person name="Natvig D."/>
            <person name="Lalanne C."/>
            <person name="Gautier V."/>
            <person name="Ament-Velasquez S.L."/>
            <person name="Kruys A."/>
            <person name="Hutchinson M.I."/>
            <person name="Powell A.J."/>
            <person name="Barry K."/>
            <person name="Miller A.N."/>
            <person name="Grigoriev I.V."/>
            <person name="Debuchy R."/>
            <person name="Gladieux P."/>
            <person name="Thoren M.H."/>
            <person name="Johannesson H."/>
        </authorList>
    </citation>
    <scope>NUCLEOTIDE SEQUENCE</scope>
    <source>
        <strain evidence="3">SMH4607-1</strain>
    </source>
</reference>
<evidence type="ECO:0000259" key="2">
    <source>
        <dbReference type="Pfam" id="PF24883"/>
    </source>
</evidence>
<feature type="non-terminal residue" evidence="3">
    <location>
        <position position="1"/>
    </location>
</feature>
<dbReference type="InterPro" id="IPR056884">
    <property type="entry name" value="NPHP3-like_N"/>
</dbReference>
<evidence type="ECO:0000313" key="4">
    <source>
        <dbReference type="Proteomes" id="UP001172102"/>
    </source>
</evidence>
<accession>A0AA40A7A1</accession>
<organism evidence="3 4">
    <name type="scientific">Lasiosphaeris hirsuta</name>
    <dbReference type="NCBI Taxonomy" id="260670"/>
    <lineage>
        <taxon>Eukaryota</taxon>
        <taxon>Fungi</taxon>
        <taxon>Dikarya</taxon>
        <taxon>Ascomycota</taxon>
        <taxon>Pezizomycotina</taxon>
        <taxon>Sordariomycetes</taxon>
        <taxon>Sordariomycetidae</taxon>
        <taxon>Sordariales</taxon>
        <taxon>Lasiosphaeriaceae</taxon>
        <taxon>Lasiosphaeris</taxon>
    </lineage>
</organism>
<keyword evidence="4" id="KW-1185">Reference proteome</keyword>
<sequence>MDPITSIGLASAIFSFITFTKDLIKGAILIHESLDGSSPGDRTRESLVKEMKLFCDKLLLPPKGNLKAALRGKVHEADIQRLEATLGECREQLHFRLTQEMRDAEAWEWLQGNLSHLRQGVHILSIDTNSQCQLRQLLSLHDDALNANARGRILRSLEFEGMRERNDRIEDAHVGSFEWMFEGGLCETGGGLNPPHLAARKRFTDFMSLEGGIFHISGKLGSGKSTLMKFLYGWPETRIHLEKWAGDRTLIFERFFFWKLGPMMQNSLAGLLRSLLYDILKSCPSLIPTVMPQHWELSNAMPWHDRTVLDITQKEIKSIFERLIEYLARNPKSSYCFCFFIDGLDEYRGTRQHDHRDMVELLQHWANTLPDCLKMFVSSREDNVFMNAFSAHRRIRLHELTIHDMEGYVEAKLRHLPNTEEKDILLQQIPARAQGIFLWVTLVTRMMRDSVEAGAEARDLVQLLNACPQELVDLFRFAFASATKQDRRRAFQVMAMLSMEKEYEDYTDKLHLTLHGMSFLDEYDKDSGRGLLTSTELKGSAAETRTSTKSKDYDAETKMRIESAGKKLRAWCKGLVESIPYPTCTYSSFVDQRLDYAHRSVRELLDSADMRADMARNLEGFDTALALSTLIL</sequence>
<keyword evidence="1" id="KW-0677">Repeat</keyword>
<dbReference type="EMBL" id="JAUKUA010000005">
    <property type="protein sequence ID" value="KAK0710636.1"/>
    <property type="molecule type" value="Genomic_DNA"/>
</dbReference>
<protein>
    <recommendedName>
        <fullName evidence="2">Nephrocystin 3-like N-terminal domain-containing protein</fullName>
    </recommendedName>
</protein>
<dbReference type="Gene3D" id="3.40.50.300">
    <property type="entry name" value="P-loop containing nucleotide triphosphate hydrolases"/>
    <property type="match status" value="1"/>
</dbReference>
<dbReference type="Pfam" id="PF24883">
    <property type="entry name" value="NPHP3_N"/>
    <property type="match status" value="1"/>
</dbReference>
<dbReference type="AlphaFoldDB" id="A0AA40A7A1"/>
<gene>
    <name evidence="3" type="ORF">B0H67DRAFT_464226</name>
</gene>
<name>A0AA40A7A1_9PEZI</name>
<feature type="domain" description="Nephrocystin 3-like N-terminal" evidence="2">
    <location>
        <begin position="201"/>
        <end position="380"/>
    </location>
</feature>
<evidence type="ECO:0000313" key="3">
    <source>
        <dbReference type="EMBL" id="KAK0710636.1"/>
    </source>
</evidence>
<dbReference type="PANTHER" id="PTHR10039">
    <property type="entry name" value="AMELOGENIN"/>
    <property type="match status" value="1"/>
</dbReference>
<evidence type="ECO:0000256" key="1">
    <source>
        <dbReference type="ARBA" id="ARBA00022737"/>
    </source>
</evidence>
<dbReference type="PANTHER" id="PTHR10039:SF5">
    <property type="entry name" value="NACHT DOMAIN-CONTAINING PROTEIN"/>
    <property type="match status" value="1"/>
</dbReference>
<dbReference type="InterPro" id="IPR027417">
    <property type="entry name" value="P-loop_NTPase"/>
</dbReference>
<dbReference type="SUPFAM" id="SSF52540">
    <property type="entry name" value="P-loop containing nucleoside triphosphate hydrolases"/>
    <property type="match status" value="1"/>
</dbReference>
<dbReference type="Proteomes" id="UP001172102">
    <property type="component" value="Unassembled WGS sequence"/>
</dbReference>
<comment type="caution">
    <text evidence="3">The sequence shown here is derived from an EMBL/GenBank/DDBJ whole genome shotgun (WGS) entry which is preliminary data.</text>
</comment>
<proteinExistence type="predicted"/>